<sequence>MADRMNEFIKKTSIPGLLILERPTFEDDRGFFREVFHLDELEKVTGEKFNLAQWNHSLSKPGVIRGLHAENWNKIVYCTSGKMFTAIVDLREESDTFGKVETFTLGDENKAALFIPKGLANSVCAVGDKDVNYLYLVDSYYDGTDTTAIAWDDPDLNIEWPVENPIISERDKNNPRLRERFPERFE</sequence>
<dbReference type="PANTHER" id="PTHR21047:SF2">
    <property type="entry name" value="THYMIDINE DIPHOSPHO-4-KETO-RHAMNOSE 3,5-EPIMERASE"/>
    <property type="match status" value="1"/>
</dbReference>
<dbReference type="InterPro" id="IPR014710">
    <property type="entry name" value="RmlC-like_jellyroll"/>
</dbReference>
<reference evidence="3 4" key="1">
    <citation type="journal article" date="2016" name="Nat. Commun.">
        <title>Thousands of microbial genomes shed light on interconnected biogeochemical processes in an aquifer system.</title>
        <authorList>
            <person name="Anantharaman K."/>
            <person name="Brown C.T."/>
            <person name="Hug L.A."/>
            <person name="Sharon I."/>
            <person name="Castelle C.J."/>
            <person name="Probst A.J."/>
            <person name="Thomas B.C."/>
            <person name="Singh A."/>
            <person name="Wilkins M.J."/>
            <person name="Karaoz U."/>
            <person name="Brodie E.L."/>
            <person name="Williams K.H."/>
            <person name="Hubbard S.S."/>
            <person name="Banfield J.F."/>
        </authorList>
    </citation>
    <scope>NUCLEOTIDE SEQUENCE [LARGE SCALE GENOMIC DNA]</scope>
</reference>
<organism evidence="3 4">
    <name type="scientific">Candidatus Daviesbacteria bacterium RIFCSPHIGHO2_12_FULL_37_11</name>
    <dbReference type="NCBI Taxonomy" id="1797777"/>
    <lineage>
        <taxon>Bacteria</taxon>
        <taxon>Candidatus Daviesiibacteriota</taxon>
    </lineage>
</organism>
<feature type="site" description="Participates in a stacking interaction with the thymidine ring of dTDP-4-oxo-6-deoxyglucose" evidence="2">
    <location>
        <position position="141"/>
    </location>
</feature>
<feature type="active site" description="Proton donor" evidence="1">
    <location>
        <position position="135"/>
    </location>
</feature>
<dbReference type="Pfam" id="PF00908">
    <property type="entry name" value="dTDP_sugar_isom"/>
    <property type="match status" value="1"/>
</dbReference>
<dbReference type="GO" id="GO:0000271">
    <property type="term" value="P:polysaccharide biosynthetic process"/>
    <property type="evidence" value="ECO:0007669"/>
    <property type="project" value="TreeGrafter"/>
</dbReference>
<protein>
    <recommendedName>
        <fullName evidence="5">dTDP-4-dehydrorhamnose 3,5-epimerase</fullName>
    </recommendedName>
</protein>
<dbReference type="CDD" id="cd00438">
    <property type="entry name" value="cupin_RmlC"/>
    <property type="match status" value="1"/>
</dbReference>
<dbReference type="PANTHER" id="PTHR21047">
    <property type="entry name" value="DTDP-6-DEOXY-D-GLUCOSE-3,5 EPIMERASE"/>
    <property type="match status" value="1"/>
</dbReference>
<dbReference type="GO" id="GO:0005829">
    <property type="term" value="C:cytosol"/>
    <property type="evidence" value="ECO:0007669"/>
    <property type="project" value="TreeGrafter"/>
</dbReference>
<dbReference type="GO" id="GO:0008830">
    <property type="term" value="F:dTDP-4-dehydrorhamnose 3,5-epimerase activity"/>
    <property type="evidence" value="ECO:0007669"/>
    <property type="project" value="InterPro"/>
</dbReference>
<comment type="caution">
    <text evidence="3">The sequence shown here is derived from an EMBL/GenBank/DDBJ whole genome shotgun (WGS) entry which is preliminary data.</text>
</comment>
<evidence type="ECO:0000256" key="1">
    <source>
        <dbReference type="PIRSR" id="PIRSR600888-1"/>
    </source>
</evidence>
<dbReference type="Gene3D" id="2.60.120.10">
    <property type="entry name" value="Jelly Rolls"/>
    <property type="match status" value="1"/>
</dbReference>
<dbReference type="InterPro" id="IPR011051">
    <property type="entry name" value="RmlC_Cupin_sf"/>
</dbReference>
<proteinExistence type="predicted"/>
<evidence type="ECO:0000256" key="2">
    <source>
        <dbReference type="PIRSR" id="PIRSR600888-3"/>
    </source>
</evidence>
<name>A0A1F5KAQ1_9BACT</name>
<accession>A0A1F5KAQ1</accession>
<evidence type="ECO:0000313" key="4">
    <source>
        <dbReference type="Proteomes" id="UP000176527"/>
    </source>
</evidence>
<evidence type="ECO:0008006" key="5">
    <source>
        <dbReference type="Google" id="ProtNLM"/>
    </source>
</evidence>
<gene>
    <name evidence="3" type="ORF">A3F00_00070</name>
</gene>
<dbReference type="AlphaFoldDB" id="A0A1F5KAQ1"/>
<feature type="active site" description="Proton acceptor" evidence="1">
    <location>
        <position position="68"/>
    </location>
</feature>
<evidence type="ECO:0000313" key="3">
    <source>
        <dbReference type="EMBL" id="OGE37875.1"/>
    </source>
</evidence>
<dbReference type="GO" id="GO:0019305">
    <property type="term" value="P:dTDP-rhamnose biosynthetic process"/>
    <property type="evidence" value="ECO:0007669"/>
    <property type="project" value="TreeGrafter"/>
</dbReference>
<dbReference type="Proteomes" id="UP000176527">
    <property type="component" value="Unassembled WGS sequence"/>
</dbReference>
<dbReference type="EMBL" id="MFDE01000034">
    <property type="protein sequence ID" value="OGE37875.1"/>
    <property type="molecule type" value="Genomic_DNA"/>
</dbReference>
<dbReference type="InterPro" id="IPR000888">
    <property type="entry name" value="RmlC-like"/>
</dbReference>
<dbReference type="SUPFAM" id="SSF51182">
    <property type="entry name" value="RmlC-like cupins"/>
    <property type="match status" value="1"/>
</dbReference>